<protein>
    <submittedName>
        <fullName evidence="4">3D domain-containing protein</fullName>
    </submittedName>
</protein>
<dbReference type="PROSITE" id="PS51782">
    <property type="entry name" value="LYSM"/>
    <property type="match status" value="1"/>
</dbReference>
<dbReference type="GO" id="GO:0009254">
    <property type="term" value="P:peptidoglycan turnover"/>
    <property type="evidence" value="ECO:0007669"/>
    <property type="project" value="InterPro"/>
</dbReference>
<feature type="chain" id="PRO_5043431771" evidence="2">
    <location>
        <begin position="25"/>
        <end position="188"/>
    </location>
</feature>
<feature type="domain" description="LysM" evidence="3">
    <location>
        <begin position="27"/>
        <end position="70"/>
    </location>
</feature>
<dbReference type="GO" id="GO:0004553">
    <property type="term" value="F:hydrolase activity, hydrolyzing O-glycosyl compounds"/>
    <property type="evidence" value="ECO:0007669"/>
    <property type="project" value="InterPro"/>
</dbReference>
<proteinExistence type="predicted"/>
<dbReference type="GO" id="GO:0019867">
    <property type="term" value="C:outer membrane"/>
    <property type="evidence" value="ECO:0007669"/>
    <property type="project" value="InterPro"/>
</dbReference>
<evidence type="ECO:0000256" key="1">
    <source>
        <dbReference type="ARBA" id="ARBA00022729"/>
    </source>
</evidence>
<dbReference type="PANTHER" id="PTHR39160">
    <property type="entry name" value="CELL WALL-BINDING PROTEIN YOCH"/>
    <property type="match status" value="1"/>
</dbReference>
<dbReference type="EMBL" id="JAUCEY010000008">
    <property type="protein sequence ID" value="MDM5455520.1"/>
    <property type="molecule type" value="Genomic_DNA"/>
</dbReference>
<dbReference type="InterPro" id="IPR036908">
    <property type="entry name" value="RlpA-like_sf"/>
</dbReference>
<gene>
    <name evidence="4" type="ORF">QUF89_25890</name>
</gene>
<dbReference type="InterPro" id="IPR036779">
    <property type="entry name" value="LysM_dom_sf"/>
</dbReference>
<organism evidence="4 5">
    <name type="scientific">Peribacillus simplex</name>
    <dbReference type="NCBI Taxonomy" id="1478"/>
    <lineage>
        <taxon>Bacteria</taxon>
        <taxon>Bacillati</taxon>
        <taxon>Bacillota</taxon>
        <taxon>Bacilli</taxon>
        <taxon>Bacillales</taxon>
        <taxon>Bacillaceae</taxon>
        <taxon>Peribacillus</taxon>
    </lineage>
</organism>
<dbReference type="Proteomes" id="UP001234602">
    <property type="component" value="Unassembled WGS sequence"/>
</dbReference>
<dbReference type="Pfam" id="PF06725">
    <property type="entry name" value="3D"/>
    <property type="match status" value="1"/>
</dbReference>
<name>A0AAW7IMT0_9BACI</name>
<comment type="caution">
    <text evidence="4">The sequence shown here is derived from an EMBL/GenBank/DDBJ whole genome shotgun (WGS) entry which is preliminary data.</text>
</comment>
<evidence type="ECO:0000313" key="4">
    <source>
        <dbReference type="EMBL" id="MDM5455520.1"/>
    </source>
</evidence>
<dbReference type="CDD" id="cd22786">
    <property type="entry name" value="DPBB_YuiC-like"/>
    <property type="match status" value="1"/>
</dbReference>
<evidence type="ECO:0000313" key="5">
    <source>
        <dbReference type="Proteomes" id="UP001234602"/>
    </source>
</evidence>
<reference evidence="4" key="1">
    <citation type="submission" date="2023-06" db="EMBL/GenBank/DDBJ databases">
        <title>Comparative genomics of Bacillaceae isolates and their secondary metabolite potential.</title>
        <authorList>
            <person name="Song L."/>
            <person name="Nielsen L.J."/>
            <person name="Mohite O."/>
            <person name="Xu X."/>
            <person name="Weber T."/>
            <person name="Kovacs A.T."/>
        </authorList>
    </citation>
    <scope>NUCLEOTIDE SEQUENCE</scope>
    <source>
        <strain evidence="4">D8_B_37</strain>
    </source>
</reference>
<dbReference type="RefSeq" id="WP_289321123.1">
    <property type="nucleotide sequence ID" value="NZ_JAUCEY010000008.1"/>
</dbReference>
<dbReference type="Gene3D" id="3.10.350.10">
    <property type="entry name" value="LysM domain"/>
    <property type="match status" value="1"/>
</dbReference>
<dbReference type="SUPFAM" id="SSF50685">
    <property type="entry name" value="Barwin-like endoglucanases"/>
    <property type="match status" value="1"/>
</dbReference>
<keyword evidence="1 2" id="KW-0732">Signal</keyword>
<sequence length="188" mass="20229">MKKILLPLFTAFLLVFSFSGVSSAATTTYKVKSGDTLWGIANKHNITVNQLKGWNNLKKDNIHPNQVLKVKKTSTSAKPKAKAKAKTTSSKKYKTITVNATAYTANCKGCSGITASGLNLKKNPNAKAISVDPKVIPLGTKVHVEGYGEAIAADKGGAIKGNKIDVFYSSHSKAMNWGRKTVKVKVYK</sequence>
<dbReference type="InterPro" id="IPR018392">
    <property type="entry name" value="LysM"/>
</dbReference>
<dbReference type="SMART" id="SM00257">
    <property type="entry name" value="LysM"/>
    <property type="match status" value="1"/>
</dbReference>
<dbReference type="Pfam" id="PF01476">
    <property type="entry name" value="LysM"/>
    <property type="match status" value="1"/>
</dbReference>
<feature type="signal peptide" evidence="2">
    <location>
        <begin position="1"/>
        <end position="24"/>
    </location>
</feature>
<accession>A0AAW7IMT0</accession>
<dbReference type="AlphaFoldDB" id="A0AAW7IMT0"/>
<dbReference type="InterPro" id="IPR051933">
    <property type="entry name" value="Resuscitation_pf_RpfB"/>
</dbReference>
<evidence type="ECO:0000256" key="2">
    <source>
        <dbReference type="SAM" id="SignalP"/>
    </source>
</evidence>
<evidence type="ECO:0000259" key="3">
    <source>
        <dbReference type="PROSITE" id="PS51782"/>
    </source>
</evidence>
<dbReference type="InterPro" id="IPR010611">
    <property type="entry name" value="3D_dom"/>
</dbReference>
<dbReference type="SUPFAM" id="SSF54106">
    <property type="entry name" value="LysM domain"/>
    <property type="match status" value="1"/>
</dbReference>
<dbReference type="PANTHER" id="PTHR39160:SF6">
    <property type="entry name" value="CELL WALL-BINDING PROTEIN YOCH"/>
    <property type="match status" value="1"/>
</dbReference>
<dbReference type="CDD" id="cd00118">
    <property type="entry name" value="LysM"/>
    <property type="match status" value="1"/>
</dbReference>